<evidence type="ECO:0000256" key="1">
    <source>
        <dbReference type="SAM" id="MobiDB-lite"/>
    </source>
</evidence>
<proteinExistence type="predicted"/>
<protein>
    <submittedName>
        <fullName evidence="2">Uncharacterized protein</fullName>
    </submittedName>
</protein>
<gene>
    <name evidence="2" type="ORF">IM811_006409</name>
</gene>
<comment type="caution">
    <text evidence="2">The sequence shown here is derived from an EMBL/GenBank/DDBJ whole genome shotgun (WGS) entry which is preliminary data.</text>
</comment>
<feature type="region of interest" description="Disordered" evidence="1">
    <location>
        <begin position="1"/>
        <end position="85"/>
    </location>
</feature>
<dbReference type="Proteomes" id="UP000616885">
    <property type="component" value="Unassembled WGS sequence"/>
</dbReference>
<sequence>MATANGTAQAYQPYQPYNFTTQNNPLGDNGPTSPSASLTSGTTAKDSSTPPSVLEQSDMKQQQATLNPTSSSWVPNIGATNGQFTQPVTYAPGQCSVPMPQAGGMTAGPLPPPIAPMNNMNNGPYYPSQHMFQRFNQGHNSITNGTATS</sequence>
<dbReference type="EMBL" id="JADCTT010000017">
    <property type="protein sequence ID" value="KAF9743318.1"/>
    <property type="molecule type" value="Genomic_DNA"/>
</dbReference>
<evidence type="ECO:0000313" key="3">
    <source>
        <dbReference type="Proteomes" id="UP000616885"/>
    </source>
</evidence>
<organism evidence="2 3">
    <name type="scientific">Bionectria ochroleuca</name>
    <name type="common">Gliocladium roseum</name>
    <dbReference type="NCBI Taxonomy" id="29856"/>
    <lineage>
        <taxon>Eukaryota</taxon>
        <taxon>Fungi</taxon>
        <taxon>Dikarya</taxon>
        <taxon>Ascomycota</taxon>
        <taxon>Pezizomycotina</taxon>
        <taxon>Sordariomycetes</taxon>
        <taxon>Hypocreomycetidae</taxon>
        <taxon>Hypocreales</taxon>
        <taxon>Bionectriaceae</taxon>
        <taxon>Clonostachys</taxon>
    </lineage>
</organism>
<name>A0A8H7K4N0_BIOOC</name>
<evidence type="ECO:0000313" key="2">
    <source>
        <dbReference type="EMBL" id="KAF9743318.1"/>
    </source>
</evidence>
<feature type="region of interest" description="Disordered" evidence="1">
    <location>
        <begin position="102"/>
        <end position="122"/>
    </location>
</feature>
<dbReference type="AlphaFoldDB" id="A0A8H7K4N0"/>
<accession>A0A8H7K4N0</accession>
<reference evidence="2" key="1">
    <citation type="submission" date="2020-10" db="EMBL/GenBank/DDBJ databases">
        <title>High-Quality Genome Resource of Clonostachys rosea strain S41 by Oxford Nanopore Long-Read Sequencing.</title>
        <authorList>
            <person name="Wang H."/>
        </authorList>
    </citation>
    <scope>NUCLEOTIDE SEQUENCE</scope>
    <source>
        <strain evidence="2">S41</strain>
    </source>
</reference>